<dbReference type="EMBL" id="VORZ01000001">
    <property type="protein sequence ID" value="TXD97472.1"/>
    <property type="molecule type" value="Genomic_DNA"/>
</dbReference>
<dbReference type="GO" id="GO:0005886">
    <property type="term" value="C:plasma membrane"/>
    <property type="evidence" value="ECO:0007669"/>
    <property type="project" value="UniProtKB-SubCell"/>
</dbReference>
<feature type="transmembrane region" description="Helical" evidence="7">
    <location>
        <begin position="31"/>
        <end position="54"/>
    </location>
</feature>
<evidence type="ECO:0000256" key="6">
    <source>
        <dbReference type="ARBA" id="ARBA00023136"/>
    </source>
</evidence>
<comment type="similarity">
    <text evidence="2 7">Belongs to the UPF0056 (MarC) family.</text>
</comment>
<feature type="transmembrane region" description="Helical" evidence="7">
    <location>
        <begin position="171"/>
        <end position="193"/>
    </location>
</feature>
<dbReference type="PANTHER" id="PTHR33508:SF1">
    <property type="entry name" value="UPF0056 MEMBRANE PROTEIN YHCE"/>
    <property type="match status" value="1"/>
</dbReference>
<proteinExistence type="inferred from homology"/>
<reference evidence="8 9" key="1">
    <citation type="submission" date="2019-08" db="EMBL/GenBank/DDBJ databases">
        <title>Genome sequence of Psychrobacter frigidicola ACAM304 (type strain).</title>
        <authorList>
            <person name="Bowman J.P."/>
        </authorList>
    </citation>
    <scope>NUCLEOTIDE SEQUENCE [LARGE SCALE GENOMIC DNA]</scope>
    <source>
        <strain evidence="8 9">ACAM 304</strain>
    </source>
</reference>
<feature type="transmembrane region" description="Helical" evidence="7">
    <location>
        <begin position="91"/>
        <end position="112"/>
    </location>
</feature>
<accession>A0A5C7A2K8</accession>
<evidence type="ECO:0000256" key="2">
    <source>
        <dbReference type="ARBA" id="ARBA00009784"/>
    </source>
</evidence>
<evidence type="ECO:0000256" key="7">
    <source>
        <dbReference type="RuleBase" id="RU362048"/>
    </source>
</evidence>
<keyword evidence="4 7" id="KW-0812">Transmembrane</keyword>
<dbReference type="Pfam" id="PF01914">
    <property type="entry name" value="MarC"/>
    <property type="match status" value="1"/>
</dbReference>
<protein>
    <recommendedName>
        <fullName evidence="7">UPF0056 membrane protein</fullName>
    </recommendedName>
</protein>
<evidence type="ECO:0000313" key="9">
    <source>
        <dbReference type="Proteomes" id="UP000321903"/>
    </source>
</evidence>
<feature type="transmembrane region" description="Helical" evidence="7">
    <location>
        <begin position="214"/>
        <end position="235"/>
    </location>
</feature>
<evidence type="ECO:0000256" key="4">
    <source>
        <dbReference type="ARBA" id="ARBA00022692"/>
    </source>
</evidence>
<dbReference type="Proteomes" id="UP000321903">
    <property type="component" value="Unassembled WGS sequence"/>
</dbReference>
<dbReference type="NCBIfam" id="TIGR00427">
    <property type="entry name" value="NAAT family transporter"/>
    <property type="match status" value="1"/>
</dbReference>
<organism evidence="8 9">
    <name type="scientific">Psychrobacter frigidicola</name>
    <dbReference type="NCBI Taxonomy" id="45611"/>
    <lineage>
        <taxon>Bacteria</taxon>
        <taxon>Pseudomonadati</taxon>
        <taxon>Pseudomonadota</taxon>
        <taxon>Gammaproteobacteria</taxon>
        <taxon>Moraxellales</taxon>
        <taxon>Moraxellaceae</taxon>
        <taxon>Psychrobacter</taxon>
    </lineage>
</organism>
<evidence type="ECO:0000256" key="5">
    <source>
        <dbReference type="ARBA" id="ARBA00022989"/>
    </source>
</evidence>
<comment type="caution">
    <text evidence="8">The sequence shown here is derived from an EMBL/GenBank/DDBJ whole genome shotgun (WGS) entry which is preliminary data.</text>
</comment>
<keyword evidence="3" id="KW-1003">Cell membrane</keyword>
<feature type="transmembrane region" description="Helical" evidence="7">
    <location>
        <begin position="66"/>
        <end position="85"/>
    </location>
</feature>
<feature type="transmembrane region" description="Helical" evidence="7">
    <location>
        <begin position="145"/>
        <end position="165"/>
    </location>
</feature>
<comment type="subcellular location">
    <subcellularLocation>
        <location evidence="1 7">Cell membrane</location>
        <topology evidence="1 7">Multi-pass membrane protein</topology>
    </subcellularLocation>
</comment>
<name>A0A5C7A2K8_9GAMM</name>
<keyword evidence="5 7" id="KW-1133">Transmembrane helix</keyword>
<sequence>MRSSLHARDGLYLFVSSSYLYTSERSVDTEIIKIILAFMVLINPFGALALFLDLTRGYSMIDRRKVARVACLTIFITISFFTMAGESLLKILGISIGSFQMAGGILVFLIAINMMNGDGNPVKPDQENFDVDHVQHTPPTTASAVVPLAIPMMIGPGGISTVIIYSSQISGALRVSAVIIAGLFISIFCYLALMAAGRISRVLGDTGLNIMSRIMGMLLAAVAIEIIVSGLRTLFPHLI</sequence>
<evidence type="ECO:0000256" key="1">
    <source>
        <dbReference type="ARBA" id="ARBA00004651"/>
    </source>
</evidence>
<keyword evidence="6 7" id="KW-0472">Membrane</keyword>
<dbReference type="AlphaFoldDB" id="A0A5C7A2K8"/>
<dbReference type="OrthoDB" id="21094at2"/>
<dbReference type="PANTHER" id="PTHR33508">
    <property type="entry name" value="UPF0056 MEMBRANE PROTEIN YHCE"/>
    <property type="match status" value="1"/>
</dbReference>
<gene>
    <name evidence="8" type="ORF">ES754_00295</name>
</gene>
<dbReference type="InterPro" id="IPR002771">
    <property type="entry name" value="Multi_antbiot-R_MarC"/>
</dbReference>
<evidence type="ECO:0000313" key="8">
    <source>
        <dbReference type="EMBL" id="TXD97472.1"/>
    </source>
</evidence>
<keyword evidence="9" id="KW-1185">Reference proteome</keyword>
<evidence type="ECO:0000256" key="3">
    <source>
        <dbReference type="ARBA" id="ARBA00022475"/>
    </source>
</evidence>